<accession>A0ABP8J7F3</accession>
<dbReference type="EMBL" id="BAABHA010000010">
    <property type="protein sequence ID" value="GAA4386378.1"/>
    <property type="molecule type" value="Genomic_DNA"/>
</dbReference>
<evidence type="ECO:0008006" key="3">
    <source>
        <dbReference type="Google" id="ProtNLM"/>
    </source>
</evidence>
<keyword evidence="2" id="KW-1185">Reference proteome</keyword>
<evidence type="ECO:0000313" key="2">
    <source>
        <dbReference type="Proteomes" id="UP001500454"/>
    </source>
</evidence>
<comment type="caution">
    <text evidence="1">The sequence shown here is derived from an EMBL/GenBank/DDBJ whole genome shotgun (WGS) entry which is preliminary data.</text>
</comment>
<name>A0ABP8J7F3_9BACT</name>
<sequence length="219" mass="24930">MAGCENEVLKPEPADTDYYPLQVGSYRVYRVEVKNYSNNVVTTSTLQRRERVVDTYTNVSGALTYRLIRSVRPNATAAWQDDSVMTLTVKPTTVELSSNNRRTVELVFPAKNDVQWNRDVYNDRDTVIAKTRQYQAVGAAYTIGGQSYNRTITTVDPSPDTIFYRRSQRQIFAQGVGPVYREKRVLNYCQGTPGQNCQIGSGYVVIGEERRETLIEYKP</sequence>
<dbReference type="Proteomes" id="UP001500454">
    <property type="component" value="Unassembled WGS sequence"/>
</dbReference>
<protein>
    <recommendedName>
        <fullName evidence="3">DUF4249 domain-containing protein</fullName>
    </recommendedName>
</protein>
<gene>
    <name evidence="1" type="ORF">GCM10023186_30960</name>
</gene>
<evidence type="ECO:0000313" key="1">
    <source>
        <dbReference type="EMBL" id="GAA4386378.1"/>
    </source>
</evidence>
<proteinExistence type="predicted"/>
<reference evidence="2" key="1">
    <citation type="journal article" date="2019" name="Int. J. Syst. Evol. Microbiol.">
        <title>The Global Catalogue of Microorganisms (GCM) 10K type strain sequencing project: providing services to taxonomists for standard genome sequencing and annotation.</title>
        <authorList>
            <consortium name="The Broad Institute Genomics Platform"/>
            <consortium name="The Broad Institute Genome Sequencing Center for Infectious Disease"/>
            <person name="Wu L."/>
            <person name="Ma J."/>
        </authorList>
    </citation>
    <scope>NUCLEOTIDE SEQUENCE [LARGE SCALE GENOMIC DNA]</scope>
    <source>
        <strain evidence="2">JCM 17924</strain>
    </source>
</reference>
<organism evidence="1 2">
    <name type="scientific">Hymenobacter koreensis</name>
    <dbReference type="NCBI Taxonomy" id="1084523"/>
    <lineage>
        <taxon>Bacteria</taxon>
        <taxon>Pseudomonadati</taxon>
        <taxon>Bacteroidota</taxon>
        <taxon>Cytophagia</taxon>
        <taxon>Cytophagales</taxon>
        <taxon>Hymenobacteraceae</taxon>
        <taxon>Hymenobacter</taxon>
    </lineage>
</organism>